<accession>A0A8J3FKM8</accession>
<dbReference type="Gene3D" id="3.40.50.1820">
    <property type="entry name" value="alpha/beta hydrolase"/>
    <property type="match status" value="1"/>
</dbReference>
<reference evidence="1" key="1">
    <citation type="journal article" date="2014" name="Int. J. Syst. Evol. Microbiol.">
        <title>Complete genome sequence of Corynebacterium casei LMG S-19264T (=DSM 44701T), isolated from a smear-ripened cheese.</title>
        <authorList>
            <consortium name="US DOE Joint Genome Institute (JGI-PGF)"/>
            <person name="Walter F."/>
            <person name="Albersmeier A."/>
            <person name="Kalinowski J."/>
            <person name="Ruckert C."/>
        </authorList>
    </citation>
    <scope>NUCLEOTIDE SEQUENCE</scope>
    <source>
        <strain evidence="1">JCM 12862</strain>
    </source>
</reference>
<evidence type="ECO:0000313" key="1">
    <source>
        <dbReference type="EMBL" id="GGK34074.1"/>
    </source>
</evidence>
<evidence type="ECO:0000313" key="2">
    <source>
        <dbReference type="Proteomes" id="UP000612329"/>
    </source>
</evidence>
<keyword evidence="2" id="KW-1185">Reference proteome</keyword>
<dbReference type="InterPro" id="IPR029058">
    <property type="entry name" value="AB_hydrolase_fold"/>
</dbReference>
<dbReference type="Proteomes" id="UP000612329">
    <property type="component" value="Unassembled WGS sequence"/>
</dbReference>
<dbReference type="InterPro" id="IPR000801">
    <property type="entry name" value="Esterase-like"/>
</dbReference>
<comment type="caution">
    <text evidence="1">The sequence shown here is derived from an EMBL/GenBank/DDBJ whole genome shotgun (WGS) entry which is preliminary data.</text>
</comment>
<dbReference type="GO" id="GO:0016747">
    <property type="term" value="F:acyltransferase activity, transferring groups other than amino-acyl groups"/>
    <property type="evidence" value="ECO:0007669"/>
    <property type="project" value="TreeGrafter"/>
</dbReference>
<proteinExistence type="predicted"/>
<gene>
    <name evidence="1" type="ORF">GCM10007962_30640</name>
</gene>
<dbReference type="InterPro" id="IPR050583">
    <property type="entry name" value="Mycobacterial_A85_antigen"/>
</dbReference>
<dbReference type="SUPFAM" id="SSF53474">
    <property type="entry name" value="alpha/beta-Hydrolases"/>
    <property type="match status" value="1"/>
</dbReference>
<dbReference type="RefSeq" id="WP_188654778.1">
    <property type="nucleotide sequence ID" value="NZ_BMNR01000009.1"/>
</dbReference>
<protein>
    <submittedName>
        <fullName evidence="1">Endo-1,4-beta-xylanase</fullName>
    </submittedName>
</protein>
<dbReference type="Pfam" id="PF00756">
    <property type="entry name" value="Esterase"/>
    <property type="match status" value="1"/>
</dbReference>
<name>A0A8J3FKM8_9FLAO</name>
<sequence>MAVIRIEISDPNYEVENLRYLTVQSSYLGGRGDATVFVPPNTDRLTGLPLVILLHGVYASHWAWTRHMDVHNRLANQISKGLLPPMVLVMPSDGLWSSGSAYLPHSGKDFEKWIAVDVLEAVLTKIPQVNEESKKFISGLSMGGYGALRIGIKYGDVFNAFSGHSSITNLDQMSLFVEDDLGVFNPESKDEYILNYIIENKGILSPFRFDCGTEDILIEHNRMLHNQLESIKVPHIYEEFEGGHTSSYWQEHIMSSLQFFATFLNKFKE</sequence>
<organism evidence="1 2">
    <name type="scientific">Yeosuana aromativorans</name>
    <dbReference type="NCBI Taxonomy" id="288019"/>
    <lineage>
        <taxon>Bacteria</taxon>
        <taxon>Pseudomonadati</taxon>
        <taxon>Bacteroidota</taxon>
        <taxon>Flavobacteriia</taxon>
        <taxon>Flavobacteriales</taxon>
        <taxon>Flavobacteriaceae</taxon>
        <taxon>Yeosuana</taxon>
    </lineage>
</organism>
<reference evidence="1" key="2">
    <citation type="submission" date="2020-09" db="EMBL/GenBank/DDBJ databases">
        <authorList>
            <person name="Sun Q."/>
            <person name="Ohkuma M."/>
        </authorList>
    </citation>
    <scope>NUCLEOTIDE SEQUENCE</scope>
    <source>
        <strain evidence="1">JCM 12862</strain>
    </source>
</reference>
<dbReference type="PANTHER" id="PTHR48098:SF1">
    <property type="entry name" value="DIACYLGLYCEROL ACYLTRANSFERASE_MYCOLYLTRANSFERASE AG85A"/>
    <property type="match status" value="1"/>
</dbReference>
<dbReference type="PANTHER" id="PTHR48098">
    <property type="entry name" value="ENTEROCHELIN ESTERASE-RELATED"/>
    <property type="match status" value="1"/>
</dbReference>
<dbReference type="EMBL" id="BMNR01000009">
    <property type="protein sequence ID" value="GGK34074.1"/>
    <property type="molecule type" value="Genomic_DNA"/>
</dbReference>
<dbReference type="AlphaFoldDB" id="A0A8J3FKM8"/>